<keyword evidence="1" id="KW-0812">Transmembrane</keyword>
<feature type="transmembrane region" description="Helical" evidence="1">
    <location>
        <begin position="110"/>
        <end position="132"/>
    </location>
</feature>
<keyword evidence="1" id="KW-1133">Transmembrane helix</keyword>
<keyword evidence="2" id="KW-1185">Reference proteome</keyword>
<protein>
    <submittedName>
        <fullName evidence="3">Uncharacterized protein</fullName>
    </submittedName>
</protein>
<reference evidence="3" key="1">
    <citation type="submission" date="2017-02" db="UniProtKB">
        <authorList>
            <consortium name="WormBaseParasite"/>
        </authorList>
    </citation>
    <scope>IDENTIFICATION</scope>
</reference>
<dbReference type="AlphaFoldDB" id="A0A0M3IM68"/>
<accession>A0A0M3IM68</accession>
<dbReference type="Proteomes" id="UP000036681">
    <property type="component" value="Unplaced"/>
</dbReference>
<sequence length="164" mass="18646">MARRELYARIEPKYLTTCNMTVKVSLASSDFLVFMESFLAVKTLFNDTANSVNTEMARRELYARIEPKYLTTCNMTVKTAVIIFVSVETLLMTAACMCCFWFAHFNLGALCVAILVWLIFILFGAMIGFQWVLIPFGVLHPVCAYFDLFTQLYAQLASIQPHGH</sequence>
<dbReference type="WBParaSite" id="ALUE_0001984601-mRNA-1">
    <property type="protein sequence ID" value="ALUE_0001984601-mRNA-1"/>
    <property type="gene ID" value="ALUE_0001984601"/>
</dbReference>
<organism evidence="2 3">
    <name type="scientific">Ascaris lumbricoides</name>
    <name type="common">Giant roundworm</name>
    <dbReference type="NCBI Taxonomy" id="6252"/>
    <lineage>
        <taxon>Eukaryota</taxon>
        <taxon>Metazoa</taxon>
        <taxon>Ecdysozoa</taxon>
        <taxon>Nematoda</taxon>
        <taxon>Chromadorea</taxon>
        <taxon>Rhabditida</taxon>
        <taxon>Spirurina</taxon>
        <taxon>Ascaridomorpha</taxon>
        <taxon>Ascaridoidea</taxon>
        <taxon>Ascarididae</taxon>
        <taxon>Ascaris</taxon>
    </lineage>
</organism>
<evidence type="ECO:0000313" key="2">
    <source>
        <dbReference type="Proteomes" id="UP000036681"/>
    </source>
</evidence>
<evidence type="ECO:0000313" key="3">
    <source>
        <dbReference type="WBParaSite" id="ALUE_0001984601-mRNA-1"/>
    </source>
</evidence>
<keyword evidence="1" id="KW-0472">Membrane</keyword>
<feature type="transmembrane region" description="Helical" evidence="1">
    <location>
        <begin position="80"/>
        <end position="103"/>
    </location>
</feature>
<evidence type="ECO:0000256" key="1">
    <source>
        <dbReference type="SAM" id="Phobius"/>
    </source>
</evidence>
<name>A0A0M3IM68_ASCLU</name>
<proteinExistence type="predicted"/>